<feature type="domain" description="Helitron helicase-like" evidence="1">
    <location>
        <begin position="175"/>
        <end position="348"/>
    </location>
</feature>
<proteinExistence type="predicted"/>
<gene>
    <name evidence="3" type="primary">LOC107809981</name>
</gene>
<dbReference type="PANTHER" id="PTHR45786">
    <property type="entry name" value="DNA BINDING PROTEIN-LIKE"/>
    <property type="match status" value="1"/>
</dbReference>
<dbReference type="AlphaFoldDB" id="A0A1S4BMR6"/>
<dbReference type="KEGG" id="nta:107809981"/>
<dbReference type="GeneID" id="107809981"/>
<organism evidence="2 3">
    <name type="scientific">Nicotiana tabacum</name>
    <name type="common">Common tobacco</name>
    <dbReference type="NCBI Taxonomy" id="4097"/>
    <lineage>
        <taxon>Eukaryota</taxon>
        <taxon>Viridiplantae</taxon>
        <taxon>Streptophyta</taxon>
        <taxon>Embryophyta</taxon>
        <taxon>Tracheophyta</taxon>
        <taxon>Spermatophyta</taxon>
        <taxon>Magnoliopsida</taxon>
        <taxon>eudicotyledons</taxon>
        <taxon>Gunneridae</taxon>
        <taxon>Pentapetalae</taxon>
        <taxon>asterids</taxon>
        <taxon>lamiids</taxon>
        <taxon>Solanales</taxon>
        <taxon>Solanaceae</taxon>
        <taxon>Nicotianoideae</taxon>
        <taxon>Nicotianeae</taxon>
        <taxon>Nicotiana</taxon>
    </lineage>
</organism>
<accession>A0A1S4BMR6</accession>
<evidence type="ECO:0000313" key="3">
    <source>
        <dbReference type="RefSeq" id="XP_016490183.1"/>
    </source>
</evidence>
<protein>
    <submittedName>
        <fullName evidence="3">Uncharacterized protein LOC107809981 isoform X1</fullName>
    </submittedName>
</protein>
<keyword evidence="2" id="KW-1185">Reference proteome</keyword>
<dbReference type="RefSeq" id="XP_016490183.1">
    <property type="nucleotide sequence ID" value="XM_016634697.2"/>
</dbReference>
<dbReference type="OMA" id="IWVENND"/>
<dbReference type="Pfam" id="PF14214">
    <property type="entry name" value="Helitron_like_N"/>
    <property type="match status" value="1"/>
</dbReference>
<name>A0A1S4BMR6_TOBAC</name>
<dbReference type="STRING" id="4097.A0A1S4BMR6"/>
<dbReference type="OrthoDB" id="1639296at2759"/>
<dbReference type="InterPro" id="IPR025476">
    <property type="entry name" value="Helitron_helicase-like"/>
</dbReference>
<dbReference type="PaxDb" id="4097-A0A1S4BMR6"/>
<reference evidence="3" key="2">
    <citation type="submission" date="2025-08" db="UniProtKB">
        <authorList>
            <consortium name="RefSeq"/>
        </authorList>
    </citation>
    <scope>IDENTIFICATION</scope>
    <source>
        <tissue evidence="3">Leaf</tissue>
    </source>
</reference>
<dbReference type="PANTHER" id="PTHR45786:SF78">
    <property type="entry name" value="ATP-DEPENDENT DNA HELICASE"/>
    <property type="match status" value="1"/>
</dbReference>
<sequence length="348" mass="40901">MAYSNKINESIVRELIDILRINPYSFFIRSLIDIPELQNFHIGLKCDPGLDQRVYNLPTSSEVAAIWVENNDNSINHAPHIQIYTQSKKTQIVNYYYGCYDALQYPLLFPYGRNGWHYGIKKIPKPKNIRGSYTHECQQLSSIQNLCSLDSYLQMESQTLENGKKKKDTVSAREYYCYKLQLRNDDEDALLHTGRLFQQYSVDEYIKIETQRLDFASFNQDLFRMDILQGFLDILRFGERDSSNIGKQKFLSASFIGGPRDMRQRYMDAIALVRCFGKPDLFITMICNLTWTEIKEYLWTIDEAQNRPDLISRVFRAKVEELKTYISKRNIFGKIVAFMYTVEFQKRG</sequence>
<dbReference type="Proteomes" id="UP000790787">
    <property type="component" value="Chromosome 22"/>
</dbReference>
<reference evidence="2" key="1">
    <citation type="journal article" date="2014" name="Nat. Commun.">
        <title>The tobacco genome sequence and its comparison with those of tomato and potato.</title>
        <authorList>
            <person name="Sierro N."/>
            <person name="Battey J.N."/>
            <person name="Ouadi S."/>
            <person name="Bakaher N."/>
            <person name="Bovet L."/>
            <person name="Willig A."/>
            <person name="Goepfert S."/>
            <person name="Peitsch M.C."/>
            <person name="Ivanov N.V."/>
        </authorList>
    </citation>
    <scope>NUCLEOTIDE SEQUENCE [LARGE SCALE GENOMIC DNA]</scope>
</reference>
<evidence type="ECO:0000259" key="1">
    <source>
        <dbReference type="Pfam" id="PF14214"/>
    </source>
</evidence>
<dbReference type="RefSeq" id="XP_016490183.1">
    <property type="nucleotide sequence ID" value="XM_016634697.1"/>
</dbReference>
<evidence type="ECO:0000313" key="2">
    <source>
        <dbReference type="Proteomes" id="UP000790787"/>
    </source>
</evidence>